<organism evidence="1 2">
    <name type="scientific">Andalucia godoyi</name>
    <name type="common">Flagellate</name>
    <dbReference type="NCBI Taxonomy" id="505711"/>
    <lineage>
        <taxon>Eukaryota</taxon>
        <taxon>Discoba</taxon>
        <taxon>Jakobida</taxon>
        <taxon>Andalucina</taxon>
        <taxon>Andaluciidae</taxon>
        <taxon>Andalucia</taxon>
    </lineage>
</organism>
<reference evidence="1" key="1">
    <citation type="submission" date="2019-09" db="EMBL/GenBank/DDBJ databases">
        <title>The Mitochondrial Proteome of the Jakobid, Andalucia godoyi, a Protist With the Most Gene-Rich and Bacteria-Like Mitochondrial Genome.</title>
        <authorList>
            <person name="Gray M.W."/>
            <person name="Burger G."/>
            <person name="Derelle R."/>
            <person name="Klimes V."/>
            <person name="Leger M."/>
            <person name="Sarrasin M."/>
            <person name="Vlcek C."/>
            <person name="Roger A.J."/>
            <person name="Elias M."/>
            <person name="Lang B.F."/>
        </authorList>
    </citation>
    <scope>NUCLEOTIDE SEQUENCE</scope>
    <source>
        <strain evidence="1">And28</strain>
    </source>
</reference>
<proteinExistence type="predicted"/>
<evidence type="ECO:0000313" key="2">
    <source>
        <dbReference type="Proteomes" id="UP000799049"/>
    </source>
</evidence>
<dbReference type="EMBL" id="VRVR01000009">
    <property type="protein sequence ID" value="KAF0852943.1"/>
    <property type="molecule type" value="Genomic_DNA"/>
</dbReference>
<sequence length="472" mass="52014">MSMSMGMGNRRPRSSSFSRAAKDDEFLRLAKPENATAVPSTGFTSSAVATANAGAAADADATAGLDHPLSEYIRLYGQFFPTLTLDRPKEIVGRVQERAEREISRLNRGATVLSGSRAEPRKRSNSAPFGPTSLAASKVTVGASAAVCMPRRVCLPLVFSPRLHMRREPLLVLHWENLLVDAGRLSFKPDVAISFPRPGVVDGMNRLAEHFQIALVSPFSVSVHYAEKVVAFLRTNGVLFDAMYTETVAYSVAEQPTFGQEEQPRTPSLHDSSISHSYDAVYEQFHIEPSAIRSRVLIIGSIDLDVSECSVRDGADLLFNFQAKTSRSRTFSDALPRPFHHQTPCVLLVPNPLAQLDGICISWVQVANLIFDLWIHSTPVVLTSPNALVPPPPPSPSGWFEIYQTTPSIYIHGSDKLTARKTSFSVPAEILADAHQYDCWVRHMISKLETHCTETMRKSSSNIVLNYWILAP</sequence>
<protein>
    <submittedName>
        <fullName evidence="1">Putative mitochondrial protein</fullName>
    </submittedName>
</protein>
<name>A0A8K0F2G5_ANDGO</name>
<dbReference type="OrthoDB" id="426293at2759"/>
<comment type="caution">
    <text evidence="1">The sequence shown here is derived from an EMBL/GenBank/DDBJ whole genome shotgun (WGS) entry which is preliminary data.</text>
</comment>
<accession>A0A8K0F2G5</accession>
<dbReference type="AlphaFoldDB" id="A0A8K0F2G5"/>
<keyword evidence="2" id="KW-1185">Reference proteome</keyword>
<gene>
    <name evidence="1" type="ORF">ANDGO_05955</name>
</gene>
<dbReference type="Proteomes" id="UP000799049">
    <property type="component" value="Unassembled WGS sequence"/>
</dbReference>
<evidence type="ECO:0000313" key="1">
    <source>
        <dbReference type="EMBL" id="KAF0852943.1"/>
    </source>
</evidence>